<organism evidence="2 3">
    <name type="scientific">Trypanosoma brucei brucei (strain 927/4 GUTat10.1)</name>
    <dbReference type="NCBI Taxonomy" id="185431"/>
    <lineage>
        <taxon>Eukaryota</taxon>
        <taxon>Discoba</taxon>
        <taxon>Euglenozoa</taxon>
        <taxon>Kinetoplastea</taxon>
        <taxon>Metakinetoplastina</taxon>
        <taxon>Trypanosomatida</taxon>
        <taxon>Trypanosomatidae</taxon>
        <taxon>Trypanosoma</taxon>
    </lineage>
</organism>
<reference evidence="2 3" key="2">
    <citation type="journal article" date="2005" name="Science">
        <title>The genome of the African trypanosome Trypanosoma brucei.</title>
        <authorList>
            <person name="Berriman M."/>
            <person name="Ghedin E."/>
            <person name="Hertz-Fowler C."/>
            <person name="Blandin G."/>
            <person name="Renauld H."/>
            <person name="Bartholomeu D.C."/>
            <person name="Lennard N.J."/>
            <person name="Caler E."/>
            <person name="Hamlin N.E."/>
            <person name="Haas B."/>
            <person name="Bohme U."/>
            <person name="Hannick L."/>
            <person name="Aslett M.A."/>
            <person name="Shallom J."/>
            <person name="Marcello L."/>
            <person name="Hou L."/>
            <person name="Wickstead B."/>
            <person name="Alsmark U.C."/>
            <person name="Arrowsmith C."/>
            <person name="Atkin R.J."/>
            <person name="Barron A.J."/>
            <person name="Bringaud F."/>
            <person name="Brooks K."/>
            <person name="Carrington M."/>
            <person name="Cherevach I."/>
            <person name="Chillingworth T.J."/>
            <person name="Churcher C."/>
            <person name="Clark L.N."/>
            <person name="Corton C.H."/>
            <person name="Cronin A."/>
            <person name="Davies R.M."/>
            <person name="Doggett J."/>
            <person name="Djikeng A."/>
            <person name="Feldblyum T."/>
            <person name="Field M.C."/>
            <person name="Fraser A."/>
            <person name="Goodhead I."/>
            <person name="Hance Z."/>
            <person name="Harper D."/>
            <person name="Harris B.R."/>
            <person name="Hauser H."/>
            <person name="Hostetler J."/>
            <person name="Ivens A."/>
            <person name="Jagels K."/>
            <person name="Johnson D."/>
            <person name="Johnson J."/>
            <person name="Jones K."/>
            <person name="Kerhornou A.X."/>
            <person name="Koo H."/>
            <person name="Larke N."/>
            <person name="Landfear S."/>
            <person name="Larkin C."/>
            <person name="Leech V."/>
            <person name="Line A."/>
            <person name="Lord A."/>
            <person name="Macleod A."/>
            <person name="Mooney P.J."/>
            <person name="Moule S."/>
            <person name="Martin D.M."/>
            <person name="Morgan G.W."/>
            <person name="Mungall K."/>
            <person name="Norbertczak H."/>
            <person name="Ormond D."/>
            <person name="Pai G."/>
            <person name="Peacock C.S."/>
            <person name="Peterson J."/>
            <person name="Quail M.A."/>
            <person name="Rabbinowitsch E."/>
            <person name="Rajandream M.A."/>
            <person name="Reitter C."/>
            <person name="Salzberg S.L."/>
            <person name="Sanders M."/>
            <person name="Schobel S."/>
            <person name="Sharp S."/>
            <person name="Simmonds M."/>
            <person name="Simpson A.J."/>
            <person name="Tallon L."/>
            <person name="Turner C.M."/>
            <person name="Tait A."/>
            <person name="Tivey A.R."/>
            <person name="Van Aken S."/>
            <person name="Walker D."/>
            <person name="Wanless D."/>
            <person name="Wang S."/>
            <person name="White B."/>
            <person name="White O."/>
            <person name="Whitehead S."/>
            <person name="Woodward J."/>
            <person name="Wortman J."/>
            <person name="Adams M.D."/>
            <person name="Embley T.M."/>
            <person name="Gull K."/>
            <person name="Ullu E."/>
            <person name="Barry J.D."/>
            <person name="Fairlamb A.H."/>
            <person name="Opperdoes F."/>
            <person name="Barrell B.G."/>
            <person name="Donelson J.E."/>
            <person name="Hall N."/>
            <person name="Fraser C.M."/>
            <person name="Melville S.E."/>
            <person name="El-Sayed N.M."/>
        </authorList>
    </citation>
    <scope>NUCLEOTIDE SEQUENCE [LARGE SCALE GENOMIC DNA]</scope>
    <source>
        <strain evidence="2 3">927/4 GUTat10.1</strain>
    </source>
</reference>
<dbReference type="Proteomes" id="UP000008524">
    <property type="component" value="Chromosome 11"/>
</dbReference>
<dbReference type="OrthoDB" id="246306at2759"/>
<accession>Q381V5</accession>
<dbReference type="eggNOG" id="ENOG502SDHP">
    <property type="taxonomic scope" value="Eukaryota"/>
</dbReference>
<dbReference type="InParanoid" id="Q381V5"/>
<dbReference type="GO" id="GO:0020023">
    <property type="term" value="C:kinetoplast"/>
    <property type="evidence" value="ECO:0000314"/>
    <property type="project" value="GeneDB"/>
</dbReference>
<feature type="compositionally biased region" description="Polar residues" evidence="1">
    <location>
        <begin position="331"/>
        <end position="341"/>
    </location>
</feature>
<feature type="region of interest" description="Disordered" evidence="1">
    <location>
        <begin position="191"/>
        <end position="253"/>
    </location>
</feature>
<dbReference type="AlphaFoldDB" id="Q381V5"/>
<sequence length="473" mass="52441">MPSESLADVDCKINEMRDRLMNISQCLQRDEEFDAGFVPGRSPEVYQQDERNSIVSHAADEELPRKRQTSISSSAERIFTKEEKLSVLREEAGDGNIKTLNTSRRKGSTTALVEEVEMCDSGIKEQESIKTTYQLGAPYTKNNNINGGPPQAGVLQAERQVHVSSSQPLTHLVGGSFDPLQAMEIRLREKLRKKVSSSNHPSDTVGSVNNLPVEQRNISNSAAENSPLHEPWTATAETPSNKTQGPVRESSEKQYKQYVDKGCGSCALDTEYLCAGEDKRPTVRSSSVVTEVSRPLVSRGSCQHRVQGTNFMRPIFARAPHSPGSPRVTEKSVSCKNTIRGNSGPRGRTPSQVGGDPVRPVLPRKTAPQRTVLDILTGAELFALLRLRGVIVSRGDTGEYLLPEARCHSVYLSPEEHRQLLDLRTKLRAQCSRNPVEPRIRGSPMQQRAESGPTRRTGQMHRTSELQCNLRQR</sequence>
<feature type="compositionally biased region" description="Polar residues" evidence="1">
    <location>
        <begin position="235"/>
        <end position="244"/>
    </location>
</feature>
<dbReference type="KEGG" id="tbr:Tb11.01.6430"/>
<dbReference type="VEuPathDB" id="TriTrypDB:Tb927.11.14800"/>
<protein>
    <submittedName>
        <fullName evidence="2">Uncharacterized protein</fullName>
    </submittedName>
</protein>
<feature type="compositionally biased region" description="Polar residues" evidence="1">
    <location>
        <begin position="444"/>
        <end position="473"/>
    </location>
</feature>
<feature type="compositionally biased region" description="Polar residues" evidence="1">
    <location>
        <begin position="196"/>
        <end position="224"/>
    </location>
</feature>
<feature type="region of interest" description="Disordered" evidence="1">
    <location>
        <begin position="433"/>
        <end position="473"/>
    </location>
</feature>
<name>Q381V5_TRYB2</name>
<feature type="region of interest" description="Disordered" evidence="1">
    <location>
        <begin position="317"/>
        <end position="363"/>
    </location>
</feature>
<evidence type="ECO:0000256" key="1">
    <source>
        <dbReference type="SAM" id="MobiDB-lite"/>
    </source>
</evidence>
<proteinExistence type="predicted"/>
<dbReference type="RefSeq" id="XP_829538.1">
    <property type="nucleotide sequence ID" value="XM_824445.1"/>
</dbReference>
<dbReference type="PaxDb" id="5691-EAN80426"/>
<keyword evidence="3" id="KW-1185">Reference proteome</keyword>
<dbReference type="EMBL" id="CH464491">
    <property type="protein sequence ID" value="EAN80426.1"/>
    <property type="molecule type" value="Genomic_DNA"/>
</dbReference>
<evidence type="ECO:0000313" key="3">
    <source>
        <dbReference type="Proteomes" id="UP000008524"/>
    </source>
</evidence>
<gene>
    <name evidence="2" type="ORF">Tb11.01.6430</name>
</gene>
<dbReference type="GO" id="GO:0010608">
    <property type="term" value="P:post-transcriptional regulation of gene expression"/>
    <property type="evidence" value="ECO:0000314"/>
    <property type="project" value="GeneDB"/>
</dbReference>
<evidence type="ECO:0000313" key="2">
    <source>
        <dbReference type="EMBL" id="EAN80426.1"/>
    </source>
</evidence>
<reference evidence="2 3" key="1">
    <citation type="journal article" date="2005" name="Science">
        <title>Comparative genomics of trypanosomatid parasitic protozoa.</title>
        <authorList>
            <person name="El-Sayed N.M."/>
            <person name="Myler P.J."/>
            <person name="Blandin G."/>
            <person name="Berriman M."/>
            <person name="Crabtree J."/>
            <person name="Aggarwal G."/>
            <person name="Caler E."/>
            <person name="Renauld H."/>
            <person name="Worthey E.A."/>
            <person name="Hertz-Fowler C."/>
            <person name="Ghedin E."/>
            <person name="Peacock C."/>
            <person name="Bartholomeu D.C."/>
            <person name="Haas B.J."/>
            <person name="Tran A.N."/>
            <person name="Wortman J.R."/>
            <person name="Alsmark U.C."/>
            <person name="Angiuoli S."/>
            <person name="Anupama A."/>
            <person name="Badger J."/>
            <person name="Bringaud F."/>
            <person name="Cadag E."/>
            <person name="Carlton J.M."/>
            <person name="Cerqueira G.C."/>
            <person name="Creasy T."/>
            <person name="Delcher A.L."/>
            <person name="Djikeng A."/>
            <person name="Embley T.M."/>
            <person name="Hauser C."/>
            <person name="Ivens A.C."/>
            <person name="Kummerfeld S.K."/>
            <person name="Pereira-Leal J.B."/>
            <person name="Nilsson D."/>
            <person name="Peterson J."/>
            <person name="Salzberg S.L."/>
            <person name="Shallom J."/>
            <person name="Silva J.C."/>
            <person name="Sundaram J."/>
            <person name="Westenberger S."/>
            <person name="White O."/>
            <person name="Melville S.E."/>
            <person name="Donelson J.E."/>
            <person name="Andersson B."/>
            <person name="Stuart K.D."/>
            <person name="Hall N."/>
        </authorList>
    </citation>
    <scope>NUCLEOTIDE SEQUENCE [LARGE SCALE GENOMIC DNA]</scope>
    <source>
        <strain evidence="2 3">927/4 GUTat10.1</strain>
    </source>
</reference>
<dbReference type="GeneID" id="3665358"/>